<accession>A0ABS8CS57</accession>
<dbReference type="InterPro" id="IPR003141">
    <property type="entry name" value="Pol/His_phosphatase_N"/>
</dbReference>
<dbReference type="SMART" id="SM00481">
    <property type="entry name" value="POLIIIAc"/>
    <property type="match status" value="1"/>
</dbReference>
<dbReference type="PANTHER" id="PTHR42924">
    <property type="entry name" value="EXONUCLEASE"/>
    <property type="match status" value="1"/>
</dbReference>
<dbReference type="InterPro" id="IPR052018">
    <property type="entry name" value="PHP_domain"/>
</dbReference>
<dbReference type="EMBL" id="JACDXX010000034">
    <property type="protein sequence ID" value="MCB5412231.1"/>
    <property type="molecule type" value="Genomic_DNA"/>
</dbReference>
<sequence>MIPAAFANPGRFYRGNTHGHTNASDGALPLEEVISRYKAAGYDFLAITDHFMAQFDFPLTDSRACRSDGFTTLLGAELHAPRTQMSDLWHLVAVGLPLDFAPNTADETGVSLARRAFEAGAFVTIAHPAWYQLSLEDAETVLPWCHGVEIYNHGCQTMHDRGGGAYLLDGLADRGHKTLTLACDDSHFHAPDFGGGWVEVKAEENSPEALLAALKSGAYYSSQGPKIHHIEFTADEIIVECSPARGVLVNGQGYQQAYCYESGLSRVRLPKAKLGSTPWCRIIVIGEDGKRAWSNPIWGETA</sequence>
<protein>
    <submittedName>
        <fullName evidence="2">Phosphotransferase</fullName>
    </submittedName>
</protein>
<dbReference type="SUPFAM" id="SSF89550">
    <property type="entry name" value="PHP domain-like"/>
    <property type="match status" value="1"/>
</dbReference>
<reference evidence="2 3" key="1">
    <citation type="submission" date="2020-07" db="EMBL/GenBank/DDBJ databases">
        <title>Pseudogemmobacter sp. nov., isolated from poultry manure in Taiwan.</title>
        <authorList>
            <person name="Lin S.-Y."/>
            <person name="Tang Y.-S."/>
            <person name="Young C.-C."/>
        </authorList>
    </citation>
    <scope>NUCLEOTIDE SEQUENCE [LARGE SCALE GENOMIC DNA]</scope>
    <source>
        <strain evidence="2 3">CC-YST710</strain>
    </source>
</reference>
<dbReference type="Pfam" id="PF02811">
    <property type="entry name" value="PHP"/>
    <property type="match status" value="1"/>
</dbReference>
<evidence type="ECO:0000259" key="1">
    <source>
        <dbReference type="SMART" id="SM00481"/>
    </source>
</evidence>
<dbReference type="Proteomes" id="UP001198571">
    <property type="component" value="Unassembled WGS sequence"/>
</dbReference>
<evidence type="ECO:0000313" key="3">
    <source>
        <dbReference type="Proteomes" id="UP001198571"/>
    </source>
</evidence>
<name>A0ABS8CS57_9RHOB</name>
<proteinExistence type="predicted"/>
<evidence type="ECO:0000313" key="2">
    <source>
        <dbReference type="EMBL" id="MCB5412231.1"/>
    </source>
</evidence>
<dbReference type="InterPro" id="IPR004013">
    <property type="entry name" value="PHP_dom"/>
</dbReference>
<gene>
    <name evidence="2" type="ORF">H0485_19850</name>
</gene>
<organism evidence="2 3">
    <name type="scientific">Pseudogemmobacter faecipullorum</name>
    <dbReference type="NCBI Taxonomy" id="2755041"/>
    <lineage>
        <taxon>Bacteria</taxon>
        <taxon>Pseudomonadati</taxon>
        <taxon>Pseudomonadota</taxon>
        <taxon>Alphaproteobacteria</taxon>
        <taxon>Rhodobacterales</taxon>
        <taxon>Paracoccaceae</taxon>
        <taxon>Pseudogemmobacter</taxon>
    </lineage>
</organism>
<dbReference type="PANTHER" id="PTHR42924:SF11">
    <property type="entry name" value="POLYMERASE_HISTIDINOL PHOSPHATASE N-TERMINAL DOMAIN-CONTAINING PROTEIN"/>
    <property type="match status" value="1"/>
</dbReference>
<dbReference type="InterPro" id="IPR016195">
    <property type="entry name" value="Pol/histidinol_Pase-like"/>
</dbReference>
<keyword evidence="3" id="KW-1185">Reference proteome</keyword>
<dbReference type="Gene3D" id="3.20.20.140">
    <property type="entry name" value="Metal-dependent hydrolases"/>
    <property type="match status" value="1"/>
</dbReference>
<feature type="domain" description="Polymerase/histidinol phosphatase N-terminal" evidence="1">
    <location>
        <begin position="15"/>
        <end position="82"/>
    </location>
</feature>
<comment type="caution">
    <text evidence="2">The sequence shown here is derived from an EMBL/GenBank/DDBJ whole genome shotgun (WGS) entry which is preliminary data.</text>
</comment>